<protein>
    <recommendedName>
        <fullName evidence="5">CagE TrbE VirB component of type IV transporter system central domain-containing protein</fullName>
    </recommendedName>
</protein>
<evidence type="ECO:0000256" key="3">
    <source>
        <dbReference type="ARBA" id="ARBA00022840"/>
    </source>
</evidence>
<dbReference type="SUPFAM" id="SSF52540">
    <property type="entry name" value="P-loop containing nucleoside triphosphate hydrolases"/>
    <property type="match status" value="1"/>
</dbReference>
<dbReference type="Proteomes" id="UP000216339">
    <property type="component" value="Unassembled WGS sequence"/>
</dbReference>
<evidence type="ECO:0000256" key="2">
    <source>
        <dbReference type="ARBA" id="ARBA00022741"/>
    </source>
</evidence>
<dbReference type="InterPro" id="IPR051162">
    <property type="entry name" value="T4SS_component"/>
</dbReference>
<dbReference type="Pfam" id="PF03135">
    <property type="entry name" value="CagE_TrbE_VirB"/>
    <property type="match status" value="1"/>
</dbReference>
<dbReference type="CDD" id="cd01127">
    <property type="entry name" value="TrwB_TraG_TraD_VirD4"/>
    <property type="match status" value="1"/>
</dbReference>
<keyword evidence="7" id="KW-1185">Reference proteome</keyword>
<comment type="caution">
    <text evidence="6">The sequence shown here is derived from an EMBL/GenBank/DDBJ whole genome shotgun (WGS) entry which is preliminary data.</text>
</comment>
<evidence type="ECO:0000256" key="1">
    <source>
        <dbReference type="ARBA" id="ARBA00006512"/>
    </source>
</evidence>
<reference evidence="6 7" key="1">
    <citation type="submission" date="2016-11" db="EMBL/GenBank/DDBJ databases">
        <title>Study of marine rhodopsin-containing bacteria.</title>
        <authorList>
            <person name="Yoshizawa S."/>
            <person name="Kumagai Y."/>
            <person name="Kogure K."/>
        </authorList>
    </citation>
    <scope>NUCLEOTIDE SEQUENCE [LARGE SCALE GENOMIC DNA]</scope>
    <source>
        <strain evidence="6 7">SAORIC-28</strain>
    </source>
</reference>
<accession>A0A271ITR4</accession>
<feature type="region of interest" description="Disordered" evidence="4">
    <location>
        <begin position="855"/>
        <end position="905"/>
    </location>
</feature>
<dbReference type="PANTHER" id="PTHR30121">
    <property type="entry name" value="UNCHARACTERIZED PROTEIN YJGR-RELATED"/>
    <property type="match status" value="1"/>
</dbReference>
<dbReference type="AlphaFoldDB" id="A0A271ITR4"/>
<evidence type="ECO:0000256" key="4">
    <source>
        <dbReference type="SAM" id="MobiDB-lite"/>
    </source>
</evidence>
<evidence type="ECO:0000259" key="5">
    <source>
        <dbReference type="Pfam" id="PF03135"/>
    </source>
</evidence>
<dbReference type="OrthoDB" id="596266at2"/>
<gene>
    <name evidence="6" type="ORF">BSZ37_20710</name>
</gene>
<name>A0A271ITR4_9BACT</name>
<keyword evidence="2" id="KW-0547">Nucleotide-binding</keyword>
<dbReference type="InterPro" id="IPR018145">
    <property type="entry name" value="CagE_TrbE_VirB_cntrl_dom"/>
</dbReference>
<dbReference type="RefSeq" id="WP_095512567.1">
    <property type="nucleotide sequence ID" value="NZ_MQWD01000005.1"/>
</dbReference>
<proteinExistence type="inferred from homology"/>
<comment type="similarity">
    <text evidence="1">Belongs to the TrbE/VirB4 family.</text>
</comment>
<dbReference type="PANTHER" id="PTHR30121:SF12">
    <property type="entry name" value="TYPE IV SECRETION SYSTEM PROTEIN CAGE"/>
    <property type="match status" value="1"/>
</dbReference>
<dbReference type="GO" id="GO:0005524">
    <property type="term" value="F:ATP binding"/>
    <property type="evidence" value="ECO:0007669"/>
    <property type="project" value="UniProtKB-KW"/>
</dbReference>
<keyword evidence="3" id="KW-0067">ATP-binding</keyword>
<feature type="domain" description="CagE TrbE VirB component of type IV transporter system central" evidence="5">
    <location>
        <begin position="335"/>
        <end position="418"/>
    </location>
</feature>
<dbReference type="InterPro" id="IPR027417">
    <property type="entry name" value="P-loop_NTPase"/>
</dbReference>
<evidence type="ECO:0000313" key="6">
    <source>
        <dbReference type="EMBL" id="PAP74602.1"/>
    </source>
</evidence>
<dbReference type="Gene3D" id="3.40.50.300">
    <property type="entry name" value="P-loop containing nucleotide triphosphate hydrolases"/>
    <property type="match status" value="2"/>
</dbReference>
<organism evidence="6 7">
    <name type="scientific">Rubrivirga marina</name>
    <dbReference type="NCBI Taxonomy" id="1196024"/>
    <lineage>
        <taxon>Bacteria</taxon>
        <taxon>Pseudomonadati</taxon>
        <taxon>Rhodothermota</taxon>
        <taxon>Rhodothermia</taxon>
        <taxon>Rhodothermales</taxon>
        <taxon>Rubricoccaceae</taxon>
        <taxon>Rubrivirga</taxon>
    </lineage>
</organism>
<evidence type="ECO:0000313" key="7">
    <source>
        <dbReference type="Proteomes" id="UP000216339"/>
    </source>
</evidence>
<sequence>MSLLAAAAGLTAGALGAAGLGRLREHRAAPRGLSDLLGWGFLVGEGVVLTKDGSFLAAWRVRGRDLASSTAAEVVNLAGHANAALAALGDGWMVHADAVRRDATGYAPPERCHFPDPVSRAIDGARRARYASVGEHYETEAVLTVTYTPPAGLASQLQTRLVRGREDGSASEVWDRLVGQFERDLRGVRDRLSSAMRVERLGSAALLCHLHECLTGLGDAVGVPGRGAYLDHALSDQPFVGGFEPRVGAKHVRVVAVQGYPSATRPGLADPALRLPFPYRWSVRFLPLSPATAVKAIGKAQLGWFQKRRGAGDWVKDLASKQKRETTEMDLAFQDGNATQMVHDAGNARAANSGGDVRFGYLTVSAVVMADTRREADDRAAALLKVARDLGFTGRVEDVNAVDAFLGTLPGHGHPNLRRPLLTTENVVDVLPLTAPWGGHEAVPSQLFPPDSPPLLWAKTDGSTPFRLCLHEGDVGHTLVVGATGAGKSVLVGLLLAQWRRYERARTVTFDVGYSHYVSGRAMGAAHYDLAGPLAARNPVEMQPLRDVDRPEVRTWAVDWVESLVELQGQALTPEERGRLTHAVGLLAENPPEGRTLTALLVNLGTERLRALVRPYTLEGAYGALFDADRDSFARADVQAATDGRGRGEGAVRHQVVELSHLVGMSDRVLVPALTYLFRRVEESLDGSPTLIVIEEAWAALMHGRFADRLRQWLLTLRKRNAAVVVVAHSPAQFRDGVEGAQLLIESCPTRIFLPNPDATEPDTAALYQWLGLNGAEVSRLARARKKRDYYVRSPSGARMFDLALSDLELAFLTALPGRSADETVREAARLAETEGARWPQAWLRLAGLSGRADALAEPCGSGGRRDERATSGPAAHPHGPGLVGRASATHADVSPPSAVGPTRP</sequence>
<dbReference type="EMBL" id="MQWD01000005">
    <property type="protein sequence ID" value="PAP74602.1"/>
    <property type="molecule type" value="Genomic_DNA"/>
</dbReference>